<dbReference type="AlphaFoldDB" id="F0VGR9"/>
<feature type="region of interest" description="Disordered" evidence="1">
    <location>
        <begin position="863"/>
        <end position="949"/>
    </location>
</feature>
<feature type="compositionally biased region" description="Basic and acidic residues" evidence="1">
    <location>
        <begin position="718"/>
        <end position="738"/>
    </location>
</feature>
<proteinExistence type="predicted"/>
<gene>
    <name evidence="3" type="ORF">BN1204_027010</name>
    <name evidence="2" type="ORF">NCLIV_027010</name>
</gene>
<dbReference type="EMBL" id="LN714482">
    <property type="protein sequence ID" value="CEL66895.1"/>
    <property type="molecule type" value="Genomic_DNA"/>
</dbReference>
<feature type="compositionally biased region" description="Polar residues" evidence="1">
    <location>
        <begin position="264"/>
        <end position="280"/>
    </location>
</feature>
<name>F0VGR9_NEOCL</name>
<dbReference type="VEuPathDB" id="ToxoDB:NCLIV_027010"/>
<evidence type="ECO:0000256" key="1">
    <source>
        <dbReference type="SAM" id="MobiDB-lite"/>
    </source>
</evidence>
<dbReference type="Proteomes" id="UP000007494">
    <property type="component" value="Chromosome VIIb"/>
</dbReference>
<feature type="compositionally biased region" description="Polar residues" evidence="1">
    <location>
        <begin position="892"/>
        <end position="908"/>
    </location>
</feature>
<evidence type="ECO:0000313" key="2">
    <source>
        <dbReference type="EMBL" id="CBZ52913.1"/>
    </source>
</evidence>
<dbReference type="eggNOG" id="ENOG502QZX3">
    <property type="taxonomic scope" value="Eukaryota"/>
</dbReference>
<reference evidence="2" key="2">
    <citation type="submission" date="2011-03" db="EMBL/GenBank/DDBJ databases">
        <title>Comparative genomics and transcriptomics of Neospora caninum and Toxoplasma gondii.</title>
        <authorList>
            <person name="Reid A.J."/>
            <person name="Sohal A."/>
            <person name="Harris D."/>
            <person name="Quail M."/>
            <person name="Sanders M."/>
            <person name="Berriman M."/>
            <person name="Wastling J.M."/>
            <person name="Pain A."/>
        </authorList>
    </citation>
    <scope>NUCLEOTIDE SEQUENCE</scope>
    <source>
        <strain evidence="2">Liverpool</strain>
    </source>
</reference>
<accession>F0VGR9</accession>
<feature type="region of interest" description="Disordered" evidence="1">
    <location>
        <begin position="262"/>
        <end position="290"/>
    </location>
</feature>
<dbReference type="InParanoid" id="F0VGR9"/>
<dbReference type="EMBL" id="FR823389">
    <property type="protein sequence ID" value="CBZ52913.1"/>
    <property type="molecule type" value="Genomic_DNA"/>
</dbReference>
<protein>
    <submittedName>
        <fullName evidence="2">Uncharacterized protein</fullName>
    </submittedName>
</protein>
<feature type="region of interest" description="Disordered" evidence="1">
    <location>
        <begin position="686"/>
        <end position="738"/>
    </location>
</feature>
<evidence type="ECO:0000313" key="3">
    <source>
        <dbReference type="EMBL" id="CEL66895.1"/>
    </source>
</evidence>
<keyword evidence="4" id="KW-1185">Reference proteome</keyword>
<feature type="region of interest" description="Disordered" evidence="1">
    <location>
        <begin position="523"/>
        <end position="568"/>
    </location>
</feature>
<dbReference type="OrthoDB" id="332961at2759"/>
<evidence type="ECO:0000313" key="4">
    <source>
        <dbReference type="Proteomes" id="UP000007494"/>
    </source>
</evidence>
<feature type="compositionally biased region" description="Basic and acidic residues" evidence="1">
    <location>
        <begin position="870"/>
        <end position="891"/>
    </location>
</feature>
<feature type="region of interest" description="Disordered" evidence="1">
    <location>
        <begin position="191"/>
        <end position="242"/>
    </location>
</feature>
<reference evidence="4" key="3">
    <citation type="journal article" date="2012" name="PLoS Pathog.">
        <title>Comparative genomics of the apicomplexan parasites Toxoplasma gondii and Neospora caninum: Coccidia differing in host range and transmission strategy.</title>
        <authorList>
            <person name="Reid A.J."/>
            <person name="Vermont S.J."/>
            <person name="Cotton J.A."/>
            <person name="Harris D."/>
            <person name="Hill-Cawthorne G.A."/>
            <person name="Konen-Waisman S."/>
            <person name="Latham S.M."/>
            <person name="Mourier T."/>
            <person name="Norton R."/>
            <person name="Quail M.A."/>
            <person name="Sanders M."/>
            <person name="Shanmugam D."/>
            <person name="Sohal A."/>
            <person name="Wasmuth J.D."/>
            <person name="Brunk B."/>
            <person name="Grigg M.E."/>
            <person name="Howard J.C."/>
            <person name="Parkinson J."/>
            <person name="Roos D.S."/>
            <person name="Trees A.J."/>
            <person name="Berriman M."/>
            <person name="Pain A."/>
            <person name="Wastling J.M."/>
        </authorList>
    </citation>
    <scope>NUCLEOTIDE SEQUENCE [LARGE SCALE GENOMIC DNA]</scope>
    <source>
        <strain evidence="4">Liverpool</strain>
    </source>
</reference>
<sequence>MEDLDQATLARLAAFLYLNEVPKLRLLSKGLNERLFAVDAFRRLMREPRVLIFPADWGRERLESAELHEKRVASSVEPEGSQRHSGTVTKSPEIQGDVAAFRLPSEDHSAGSARQGPLADFNFLRTLVSLPPPSRLLHLTLHIPAKLKTVTRSWLRTYHQLLCVAAPHLETLRLIELFSASLGNELVRVRQSNDADEEGEGSEDETPGCDRAETTAELVQGPDTGGEDCSPGSNRDSDEQVVHSECTARDTCTSLPFDGDAVSPDTSCSGPTPNQQNSVPESGAVAADSETSQEQAQSCSCWWTPPRKHEALPLPAFPRLRSLTVLNRGEWSGRPPVPCAFSYLFLGDLQASADGSGSLSASPVSTASTPAFPLLKDIRFLEFTTVGLELFQQFLVKHNVTSAEHLAIGTWSTTTLNEFLLFLIRENAKPKERFRDLKSLDIHGARFIWPPDEFWYFFYRSWCDFTQIWKEHFTQQRSDANRRDARRRALTLRDAHWTACPADWSTCPPQWDASSDALLMRVNGRDRDNGGHTPAPLCGPAGMRDEDSEEDEGALDVGLPPATGGDGRRDRGSIIRMLKRLPCLRRVLLSGFVGIFVGEEADEAIRFFEDIFPEAVVDVEGELVVSTNFLLEIAAQATPHPDWALRLETFMARKRERRRTQNTGATESVGSERLVDLDQNDVSVVPLPVSGSAGGSGVVVSSTPAAQDSEGLTPNATEPERDTENEGQGREHDQHDDQEWAAVDGAFVSERGKENLSRWLALGVVKDVYVEMSHTPCQTVHLQVSSFHRRCVATYFGCLGLQTPVTQRPVGQDWGLPFLSVRHVVQWGTKYVQDFLDIATTFRHVILNLDYIFWEDRGDDEESGSVKSLASEKGEISKTAEKNRVRSETPRESTGTRAQDVQAVTNVGASGDQESRVRQPDDPQLVPSDPHQCCGTATPDVVGGSSRNSDTVGENLVSTYGTPCRGDRDVVRLGEFGAHFTNVIGLLLPMYMMDGATWSADEIARIAEKYRYQTRVLCVKNAIPMVGEYATEADPLSLMARDFDIVTRICRDTLRVIDYRVYSFFSWEDELGLDDKTLVPSFLKAFVETHREFTLAKRLDFPPMTQTSVPTVGKEALCQLRVYIWIKREVL</sequence>
<feature type="region of interest" description="Disordered" evidence="1">
    <location>
        <begin position="69"/>
        <end position="90"/>
    </location>
</feature>
<reference evidence="3" key="4">
    <citation type="journal article" date="2015" name="PLoS ONE">
        <title>Comprehensive Evaluation of Toxoplasma gondii VEG and Neospora caninum LIV Genomes with Tachyzoite Stage Transcriptome and Proteome Defines Novel Transcript Features.</title>
        <authorList>
            <person name="Ramaprasad A."/>
            <person name="Mourier T."/>
            <person name="Naeem R."/>
            <person name="Malas T.B."/>
            <person name="Moussa E."/>
            <person name="Panigrahi A."/>
            <person name="Vermont S.J."/>
            <person name="Otto T.D."/>
            <person name="Wastling J."/>
            <person name="Pain A."/>
        </authorList>
    </citation>
    <scope>NUCLEOTIDE SEQUENCE</scope>
    <source>
        <strain evidence="3">Liverpool</strain>
    </source>
</reference>
<dbReference type="RefSeq" id="XP_003882945.1">
    <property type="nucleotide sequence ID" value="XM_003882896.1"/>
</dbReference>
<reference evidence="2" key="1">
    <citation type="submission" date="2011-02" db="EMBL/GenBank/DDBJ databases">
        <authorList>
            <person name="Aslett M."/>
        </authorList>
    </citation>
    <scope>NUCLEOTIDE SEQUENCE</scope>
    <source>
        <strain evidence="2">Liverpool</strain>
    </source>
</reference>
<organism evidence="2 4">
    <name type="scientific">Neospora caninum (strain Liverpool)</name>
    <dbReference type="NCBI Taxonomy" id="572307"/>
    <lineage>
        <taxon>Eukaryota</taxon>
        <taxon>Sar</taxon>
        <taxon>Alveolata</taxon>
        <taxon>Apicomplexa</taxon>
        <taxon>Conoidasida</taxon>
        <taxon>Coccidia</taxon>
        <taxon>Eucoccidiorida</taxon>
        <taxon>Eimeriorina</taxon>
        <taxon>Sarcocystidae</taxon>
        <taxon>Neospora</taxon>
    </lineage>
</organism>
<feature type="compositionally biased region" description="Acidic residues" evidence="1">
    <location>
        <begin position="194"/>
        <end position="207"/>
    </location>
</feature>
<dbReference type="GeneID" id="13442864"/>